<dbReference type="InterPro" id="IPR058581">
    <property type="entry name" value="TM_HPP"/>
</dbReference>
<keyword evidence="2" id="KW-0812">Transmembrane</keyword>
<protein>
    <submittedName>
        <fullName evidence="4">CBS domain-containing membrane protein</fullName>
    </submittedName>
</protein>
<dbReference type="InterPro" id="IPR000644">
    <property type="entry name" value="CBS_dom"/>
</dbReference>
<dbReference type="Pfam" id="PF04982">
    <property type="entry name" value="TM_HPP"/>
    <property type="match status" value="1"/>
</dbReference>
<keyword evidence="5" id="KW-1185">Reference proteome</keyword>
<reference evidence="4 5" key="1">
    <citation type="submission" date="2023-07" db="EMBL/GenBank/DDBJ databases">
        <title>Sorghum-associated microbial communities from plants grown in Nebraska, USA.</title>
        <authorList>
            <person name="Schachtman D."/>
        </authorList>
    </citation>
    <scope>NUCLEOTIDE SEQUENCE [LARGE SCALE GENOMIC DNA]</scope>
    <source>
        <strain evidence="4 5">BE313</strain>
    </source>
</reference>
<dbReference type="Pfam" id="PF00571">
    <property type="entry name" value="CBS"/>
    <property type="match status" value="2"/>
</dbReference>
<keyword evidence="1" id="KW-0129">CBS domain</keyword>
<evidence type="ECO:0000313" key="5">
    <source>
        <dbReference type="Proteomes" id="UP001180487"/>
    </source>
</evidence>
<dbReference type="PROSITE" id="PS51371">
    <property type="entry name" value="CBS"/>
    <property type="match status" value="2"/>
</dbReference>
<evidence type="ECO:0000313" key="4">
    <source>
        <dbReference type="EMBL" id="MDR7376362.1"/>
    </source>
</evidence>
<dbReference type="RefSeq" id="WP_310371240.1">
    <property type="nucleotide sequence ID" value="NZ_JAVDXT010000001.1"/>
</dbReference>
<dbReference type="InterPro" id="IPR007065">
    <property type="entry name" value="HPP"/>
</dbReference>
<comment type="caution">
    <text evidence="4">The sequence shown here is derived from an EMBL/GenBank/DDBJ whole genome shotgun (WGS) entry which is preliminary data.</text>
</comment>
<sequence>MENATAYVRTRDFFTRFWPAPVRVGAVERWRAVAGALIGILLTALVSRWWVGAAGAGLWLVAPMGASAVLVFAVPGSPLAQPWAVVGGNTLSALVGIACAVLVPDPVWAAALAVGLAIALMFGLRCLHPPGGATALLMVLGHTTSFHFAVSPVLFNSVLLVLAGVLYNSLTGRRYPHAQHATTAPQPAARFTAADLDVAMAHYNQVLDVSRDDLEQLLQYAELAAYQRNLGELRCADIMSRAPLTVEFGTPLNEAWALLQARRIKALPVVDRARRIVGIVTVADFMQQLDLQDHQGIVGRLRAFVRPIGSSHSERPEVVGQIMTRQVRVASESRHAIELVPLFSEGGHHHIPIIDDEKRLTGIITQSDFVRALYRAVKPG</sequence>
<dbReference type="SUPFAM" id="SSF54631">
    <property type="entry name" value="CBS-domain pair"/>
    <property type="match status" value="1"/>
</dbReference>
<evidence type="ECO:0000256" key="2">
    <source>
        <dbReference type="SAM" id="Phobius"/>
    </source>
</evidence>
<dbReference type="PANTHER" id="PTHR33741:SF5">
    <property type="entry name" value="TRANSMEMBRANE PROTEIN DDB_G0269096-RELATED"/>
    <property type="match status" value="1"/>
</dbReference>
<feature type="transmembrane region" description="Helical" evidence="2">
    <location>
        <begin position="57"/>
        <end position="76"/>
    </location>
</feature>
<proteinExistence type="predicted"/>
<dbReference type="Proteomes" id="UP001180487">
    <property type="component" value="Unassembled WGS sequence"/>
</dbReference>
<feature type="transmembrane region" description="Helical" evidence="2">
    <location>
        <begin position="83"/>
        <end position="103"/>
    </location>
</feature>
<dbReference type="PANTHER" id="PTHR33741">
    <property type="entry name" value="TRANSMEMBRANE PROTEIN DDB_G0269096-RELATED"/>
    <property type="match status" value="1"/>
</dbReference>
<dbReference type="CDD" id="cd04600">
    <property type="entry name" value="CBS_pair_HPP_assoc"/>
    <property type="match status" value="1"/>
</dbReference>
<accession>A0ABU2C4W6</accession>
<dbReference type="SMART" id="SM00116">
    <property type="entry name" value="CBS"/>
    <property type="match status" value="2"/>
</dbReference>
<dbReference type="EMBL" id="JAVDXT010000001">
    <property type="protein sequence ID" value="MDR7376362.1"/>
    <property type="molecule type" value="Genomic_DNA"/>
</dbReference>
<organism evidence="4 5">
    <name type="scientific">Rhodoferax ferrireducens</name>
    <dbReference type="NCBI Taxonomy" id="192843"/>
    <lineage>
        <taxon>Bacteria</taxon>
        <taxon>Pseudomonadati</taxon>
        <taxon>Pseudomonadota</taxon>
        <taxon>Betaproteobacteria</taxon>
        <taxon>Burkholderiales</taxon>
        <taxon>Comamonadaceae</taxon>
        <taxon>Rhodoferax</taxon>
    </lineage>
</organism>
<keyword evidence="2" id="KW-0472">Membrane</keyword>
<dbReference type="InterPro" id="IPR046342">
    <property type="entry name" value="CBS_dom_sf"/>
</dbReference>
<feature type="transmembrane region" description="Helical" evidence="2">
    <location>
        <begin position="109"/>
        <end position="127"/>
    </location>
</feature>
<dbReference type="Gene3D" id="3.10.580.10">
    <property type="entry name" value="CBS-domain"/>
    <property type="match status" value="1"/>
</dbReference>
<gene>
    <name evidence="4" type="ORF">J2X19_001020</name>
</gene>
<evidence type="ECO:0000259" key="3">
    <source>
        <dbReference type="PROSITE" id="PS51371"/>
    </source>
</evidence>
<feature type="domain" description="CBS" evidence="3">
    <location>
        <begin position="239"/>
        <end position="296"/>
    </location>
</feature>
<evidence type="ECO:0000256" key="1">
    <source>
        <dbReference type="PROSITE-ProRule" id="PRU00703"/>
    </source>
</evidence>
<keyword evidence="2" id="KW-1133">Transmembrane helix</keyword>
<name>A0ABU2C4W6_9BURK</name>
<feature type="transmembrane region" description="Helical" evidence="2">
    <location>
        <begin position="148"/>
        <end position="167"/>
    </location>
</feature>
<feature type="domain" description="CBS" evidence="3">
    <location>
        <begin position="323"/>
        <end position="379"/>
    </location>
</feature>